<dbReference type="Proteomes" id="UP000245081">
    <property type="component" value="Unassembled WGS sequence"/>
</dbReference>
<dbReference type="Pfam" id="PF06189">
    <property type="entry name" value="5-nucleotidase"/>
    <property type="match status" value="1"/>
</dbReference>
<dbReference type="GO" id="GO:0000287">
    <property type="term" value="F:magnesium ion binding"/>
    <property type="evidence" value="ECO:0007669"/>
    <property type="project" value="InterPro"/>
</dbReference>
<sequence length="300" mass="32547">MEMLTVAVSSRALFNLEDGNTIFQTEGWAAFDAYMRKNEKKPLRPGVAFPVIQKLLALNIEGAPRKVDVILLSSNTLDAGARVMNSVRHYGLNIDRAFFTSGGNRFSIAQAGNVTLFLSTNPDEVRRALDRGIASACVQPHSHVGESAPGIRIAFDGDSVLFDDSAERVNHESGLAAFTQNEQKQARIPLGAGPFKPVLQALQEIQESYADAADCPIRVALVTARSVSAYERVLHTFRTWRVKVDECFLCGGLPKGPFLAAFGADLFFDDGMHNIESAAQYVPSGHVPHGVANQEMAVTA</sequence>
<dbReference type="EMBL" id="BDOQ01000007">
    <property type="protein sequence ID" value="GBG14333.1"/>
    <property type="molecule type" value="Genomic_DNA"/>
</dbReference>
<dbReference type="EC" id="3.1.3.5" evidence="1"/>
<proteinExistence type="predicted"/>
<gene>
    <name evidence="1" type="primary">nt5m</name>
    <name evidence="1" type="ORF">NMK_1932</name>
</gene>
<dbReference type="GO" id="GO:0005737">
    <property type="term" value="C:cytoplasm"/>
    <property type="evidence" value="ECO:0007669"/>
    <property type="project" value="InterPro"/>
</dbReference>
<dbReference type="AlphaFoldDB" id="A0A2R5FBQ1"/>
<dbReference type="PANTHER" id="PTHR31367">
    <property type="entry name" value="CYTOSOLIC 5'-NUCLEOTIDASE 1 FAMILY MEMBER"/>
    <property type="match status" value="1"/>
</dbReference>
<dbReference type="GO" id="GO:0009117">
    <property type="term" value="P:nucleotide metabolic process"/>
    <property type="evidence" value="ECO:0007669"/>
    <property type="project" value="InterPro"/>
</dbReference>
<comment type="caution">
    <text evidence="1">The sequence shown here is derived from an EMBL/GenBank/DDBJ whole genome shotgun (WGS) entry which is preliminary data.</text>
</comment>
<name>A0A2R5FBQ1_9PROT</name>
<dbReference type="SUPFAM" id="SSF56784">
    <property type="entry name" value="HAD-like"/>
    <property type="match status" value="1"/>
</dbReference>
<keyword evidence="1" id="KW-0378">Hydrolase</keyword>
<dbReference type="GO" id="GO:0000166">
    <property type="term" value="F:nucleotide binding"/>
    <property type="evidence" value="ECO:0007669"/>
    <property type="project" value="InterPro"/>
</dbReference>
<dbReference type="GO" id="GO:0008253">
    <property type="term" value="F:5'-nucleotidase activity"/>
    <property type="evidence" value="ECO:0007669"/>
    <property type="project" value="UniProtKB-EC"/>
</dbReference>
<protein>
    <submittedName>
        <fullName evidence="1">5'-nucleotidase</fullName>
        <ecNumber evidence="1">3.1.3.5</ecNumber>
    </submittedName>
</protein>
<dbReference type="InterPro" id="IPR036412">
    <property type="entry name" value="HAD-like_sf"/>
</dbReference>
<dbReference type="PANTHER" id="PTHR31367:SF5">
    <property type="entry name" value="CYTOSOLIC 5'-NUCLEOTIDASE 1A"/>
    <property type="match status" value="1"/>
</dbReference>
<evidence type="ECO:0000313" key="1">
    <source>
        <dbReference type="EMBL" id="GBG14333.1"/>
    </source>
</evidence>
<evidence type="ECO:0000313" key="2">
    <source>
        <dbReference type="Proteomes" id="UP000245081"/>
    </source>
</evidence>
<dbReference type="InterPro" id="IPR010394">
    <property type="entry name" value="5-nucleotidase"/>
</dbReference>
<keyword evidence="2" id="KW-1185">Reference proteome</keyword>
<organism evidence="1 2">
    <name type="scientific">Novimethylophilus kurashikiensis</name>
    <dbReference type="NCBI Taxonomy" id="1825523"/>
    <lineage>
        <taxon>Bacteria</taxon>
        <taxon>Pseudomonadati</taxon>
        <taxon>Pseudomonadota</taxon>
        <taxon>Betaproteobacteria</taxon>
        <taxon>Nitrosomonadales</taxon>
        <taxon>Methylophilaceae</taxon>
        <taxon>Novimethylophilus</taxon>
    </lineage>
</organism>
<reference evidence="1 2" key="1">
    <citation type="journal article" date="2018" name="Environ. Microbiol.">
        <title>Isolation and genomic characterization of Novimethylophilus kurashikiensis gen. nov. sp. nov., a new lanthanide-dependent methylotrophic species of Methylophilaceae.</title>
        <authorList>
            <person name="Lv H."/>
            <person name="Sahin N."/>
            <person name="Tani A."/>
        </authorList>
    </citation>
    <scope>NUCLEOTIDE SEQUENCE [LARGE SCALE GENOMIC DNA]</scope>
    <source>
        <strain evidence="1 2">La2-4</strain>
    </source>
</reference>
<accession>A0A2R5FBQ1</accession>